<proteinExistence type="predicted"/>
<gene>
    <name evidence="1" type="ORF">SAMN04488516_101255</name>
</gene>
<protein>
    <recommendedName>
        <fullName evidence="3">Transposase</fullName>
    </recommendedName>
</protein>
<dbReference type="STRING" id="206665.SAMN04488516_101255"/>
<dbReference type="Proteomes" id="UP000199602">
    <property type="component" value="Unassembled WGS sequence"/>
</dbReference>
<evidence type="ECO:0008006" key="3">
    <source>
        <dbReference type="Google" id="ProtNLM"/>
    </source>
</evidence>
<dbReference type="GO" id="GO:0003677">
    <property type="term" value="F:DNA binding"/>
    <property type="evidence" value="ECO:0007669"/>
    <property type="project" value="InterPro"/>
</dbReference>
<evidence type="ECO:0000313" key="1">
    <source>
        <dbReference type="EMBL" id="SDN27591.1"/>
    </source>
</evidence>
<name>A0A1H0A2Z0_9BACT</name>
<evidence type="ECO:0000313" key="2">
    <source>
        <dbReference type="Proteomes" id="UP000199602"/>
    </source>
</evidence>
<dbReference type="InterPro" id="IPR036515">
    <property type="entry name" value="Transposase_17_sf"/>
</dbReference>
<dbReference type="GO" id="GO:0004803">
    <property type="term" value="F:transposase activity"/>
    <property type="evidence" value="ECO:0007669"/>
    <property type="project" value="InterPro"/>
</dbReference>
<sequence>MVIITKKHIHHRRSIRLKNYDYFQPGLYFITICTQNKTNLFGKIIDNKMILNIAVKMVDKITNMAAELL</sequence>
<dbReference type="EMBL" id="FNIN01000001">
    <property type="protein sequence ID" value="SDN27591.1"/>
    <property type="molecule type" value="Genomic_DNA"/>
</dbReference>
<reference evidence="1 2" key="1">
    <citation type="submission" date="2016-10" db="EMBL/GenBank/DDBJ databases">
        <authorList>
            <person name="de Groot N.N."/>
        </authorList>
    </citation>
    <scope>NUCLEOTIDE SEQUENCE [LARGE SCALE GENOMIC DNA]</scope>
    <source>
        <strain evidence="1 2">DSM 15269</strain>
    </source>
</reference>
<dbReference type="GO" id="GO:0006313">
    <property type="term" value="P:DNA transposition"/>
    <property type="evidence" value="ECO:0007669"/>
    <property type="project" value="InterPro"/>
</dbReference>
<keyword evidence="2" id="KW-1185">Reference proteome</keyword>
<organism evidence="1 2">
    <name type="scientific">Desulfonauticus submarinus</name>
    <dbReference type="NCBI Taxonomy" id="206665"/>
    <lineage>
        <taxon>Bacteria</taxon>
        <taxon>Pseudomonadati</taxon>
        <taxon>Thermodesulfobacteriota</taxon>
        <taxon>Desulfovibrionia</taxon>
        <taxon>Desulfovibrionales</taxon>
        <taxon>Desulfonauticaceae</taxon>
        <taxon>Desulfonauticus</taxon>
    </lineage>
</organism>
<dbReference type="AlphaFoldDB" id="A0A1H0A2Z0"/>
<dbReference type="Gene3D" id="3.30.70.1290">
    <property type="entry name" value="Transposase IS200-like"/>
    <property type="match status" value="1"/>
</dbReference>
<accession>A0A1H0A2Z0</accession>